<evidence type="ECO:0000313" key="1">
    <source>
        <dbReference type="EMBL" id="KAI4817762.1"/>
    </source>
</evidence>
<dbReference type="EMBL" id="CM043795">
    <property type="protein sequence ID" value="KAI4817762.1"/>
    <property type="molecule type" value="Genomic_DNA"/>
</dbReference>
<name>A0ACB9WWM0_CHAAC</name>
<comment type="caution">
    <text evidence="1">The sequence shown here is derived from an EMBL/GenBank/DDBJ whole genome shotgun (WGS) entry which is preliminary data.</text>
</comment>
<reference evidence="1" key="1">
    <citation type="submission" date="2022-05" db="EMBL/GenBank/DDBJ databases">
        <title>Chromosome-level genome of Chaenocephalus aceratus.</title>
        <authorList>
            <person name="Park H."/>
        </authorList>
    </citation>
    <scope>NUCLEOTIDE SEQUENCE</scope>
    <source>
        <strain evidence="1">KU_202001</strain>
    </source>
</reference>
<dbReference type="Proteomes" id="UP001057452">
    <property type="component" value="Chromosome 11"/>
</dbReference>
<keyword evidence="2" id="KW-1185">Reference proteome</keyword>
<proteinExistence type="predicted"/>
<sequence length="134" mass="14672">MFPIVTIVPREEEMEDATQHDRCTVTQDRRKCNNSIEPWLRGGKVPTLSCPNPASGGEKKPASTKHQSTAPHRSHCCLSPARRRQQLYGDPAARHIRNEASRASVHLSPAVLHPGPAAPEQGHGPPQQRPSIIG</sequence>
<gene>
    <name evidence="1" type="ORF">KUCAC02_011139</name>
</gene>
<accession>A0ACB9WWM0</accession>
<protein>
    <submittedName>
        <fullName evidence="1">Uncharacterized protein</fullName>
    </submittedName>
</protein>
<organism evidence="1 2">
    <name type="scientific">Chaenocephalus aceratus</name>
    <name type="common">Blackfin icefish</name>
    <name type="synonym">Chaenichthys aceratus</name>
    <dbReference type="NCBI Taxonomy" id="36190"/>
    <lineage>
        <taxon>Eukaryota</taxon>
        <taxon>Metazoa</taxon>
        <taxon>Chordata</taxon>
        <taxon>Craniata</taxon>
        <taxon>Vertebrata</taxon>
        <taxon>Euteleostomi</taxon>
        <taxon>Actinopterygii</taxon>
        <taxon>Neopterygii</taxon>
        <taxon>Teleostei</taxon>
        <taxon>Neoteleostei</taxon>
        <taxon>Acanthomorphata</taxon>
        <taxon>Eupercaria</taxon>
        <taxon>Perciformes</taxon>
        <taxon>Notothenioidei</taxon>
        <taxon>Channichthyidae</taxon>
        <taxon>Chaenocephalus</taxon>
    </lineage>
</organism>
<evidence type="ECO:0000313" key="2">
    <source>
        <dbReference type="Proteomes" id="UP001057452"/>
    </source>
</evidence>